<keyword evidence="5" id="KW-1185">Reference proteome</keyword>
<gene>
    <name evidence="4" type="ORF">PSACC_01572</name>
</gene>
<dbReference type="OrthoDB" id="245150at2759"/>
<evidence type="ECO:0000256" key="1">
    <source>
        <dbReference type="ARBA" id="ARBA00009674"/>
    </source>
</evidence>
<dbReference type="Proteomes" id="UP000240830">
    <property type="component" value="Unassembled WGS sequence"/>
</dbReference>
<dbReference type="InterPro" id="IPR036388">
    <property type="entry name" value="WH-like_DNA-bd_sf"/>
</dbReference>
<evidence type="ECO:0000256" key="2">
    <source>
        <dbReference type="ARBA" id="ARBA00022448"/>
    </source>
</evidence>
<dbReference type="AlphaFoldDB" id="A0A2H9TLG4"/>
<name>A0A2H9TLG4_9FUNG</name>
<dbReference type="GO" id="GO:0005198">
    <property type="term" value="F:structural molecule activity"/>
    <property type="evidence" value="ECO:0007669"/>
    <property type="project" value="TreeGrafter"/>
</dbReference>
<comment type="caution">
    <text evidence="4">The sequence shown here is derived from an EMBL/GenBank/DDBJ whole genome shotgun (WGS) entry which is preliminary data.</text>
</comment>
<keyword evidence="3" id="KW-0653">Protein transport</keyword>
<evidence type="ECO:0000313" key="5">
    <source>
        <dbReference type="Proteomes" id="UP000240830"/>
    </source>
</evidence>
<dbReference type="Gene3D" id="1.10.10.570">
    <property type="entry name" value="Winged helix' DNA-binding domain. Chain C. Domain 1"/>
    <property type="match status" value="1"/>
</dbReference>
<protein>
    <submittedName>
        <fullName evidence="4">Vacuolar protein-sorting-associated protein 25</fullName>
    </submittedName>
</protein>
<sequence length="193" mass="21780">MLSVSPYTSTMGRRAKCKSFTSFGQSASHDVRQTHQQTWLKQCELWTSLILDSAAEARIFELELSSEVLAAAPFCNANINNTLKAIIDEMTFAGQAEWLVDKKSEATRCLLFWRKPAEWADLIYAHVEVTGQTGSIVTVYELFHADDASSCEFYQLPEAMWRRAIGVLEKSGRARLFDSEEGSNCMELGIKFF</sequence>
<dbReference type="PANTHER" id="PTHR13149">
    <property type="entry name" value="VACUOLAR PROTEIN SORTING-ASSOCIATED PROTEIN VPS25"/>
    <property type="match status" value="1"/>
</dbReference>
<evidence type="ECO:0000256" key="3">
    <source>
        <dbReference type="ARBA" id="ARBA00022927"/>
    </source>
</evidence>
<dbReference type="GO" id="GO:0042803">
    <property type="term" value="F:protein homodimerization activity"/>
    <property type="evidence" value="ECO:0007669"/>
    <property type="project" value="TreeGrafter"/>
</dbReference>
<dbReference type="InterPro" id="IPR014041">
    <property type="entry name" value="ESCRT-II_cplx_Vps25-sub_N"/>
</dbReference>
<dbReference type="Gene3D" id="1.10.10.10">
    <property type="entry name" value="Winged helix-like DNA-binding domain superfamily/Winged helix DNA-binding domain"/>
    <property type="match status" value="1"/>
</dbReference>
<dbReference type="EMBL" id="MTSL01000112">
    <property type="protein sequence ID" value="PJF18611.1"/>
    <property type="molecule type" value="Genomic_DNA"/>
</dbReference>
<comment type="similarity">
    <text evidence="1">Belongs to the VPS25 family.</text>
</comment>
<proteinExistence type="inferred from homology"/>
<dbReference type="PANTHER" id="PTHR13149:SF0">
    <property type="entry name" value="VACUOLAR PROTEIN-SORTING-ASSOCIATED PROTEIN 25"/>
    <property type="match status" value="1"/>
</dbReference>
<keyword evidence="2" id="KW-0813">Transport</keyword>
<accession>A0A2H9TLG4</accession>
<dbReference type="Pfam" id="PF05871">
    <property type="entry name" value="ESCRT-II"/>
    <property type="match status" value="1"/>
</dbReference>
<dbReference type="STRING" id="1246581.A0A2H9TLG4"/>
<dbReference type="GO" id="GO:0000814">
    <property type="term" value="C:ESCRT II complex"/>
    <property type="evidence" value="ECO:0007669"/>
    <property type="project" value="InterPro"/>
</dbReference>
<evidence type="ECO:0000313" key="4">
    <source>
        <dbReference type="EMBL" id="PJF18611.1"/>
    </source>
</evidence>
<dbReference type="GO" id="GO:0043328">
    <property type="term" value="P:protein transport to vacuole involved in ubiquitin-dependent protein catabolic process via the multivesicular body sorting pathway"/>
    <property type="evidence" value="ECO:0007669"/>
    <property type="project" value="TreeGrafter"/>
</dbReference>
<reference evidence="4 5" key="1">
    <citation type="submission" date="2016-10" db="EMBL/GenBank/DDBJ databases">
        <title>The genome of Paramicrosporidium saccamoebae is the missing link in understanding Cryptomycota and Microsporidia evolution.</title>
        <authorList>
            <person name="Quandt C.A."/>
            <person name="Beaudet D."/>
            <person name="Corsaro D."/>
            <person name="Michel R."/>
            <person name="Corradi N."/>
            <person name="James T."/>
        </authorList>
    </citation>
    <scope>NUCLEOTIDE SEQUENCE [LARGE SCALE GENOMIC DNA]</scope>
    <source>
        <strain evidence="4 5">KSL3</strain>
    </source>
</reference>
<organism evidence="4 5">
    <name type="scientific">Paramicrosporidium saccamoebae</name>
    <dbReference type="NCBI Taxonomy" id="1246581"/>
    <lineage>
        <taxon>Eukaryota</taxon>
        <taxon>Fungi</taxon>
        <taxon>Fungi incertae sedis</taxon>
        <taxon>Cryptomycota</taxon>
        <taxon>Cryptomycota incertae sedis</taxon>
        <taxon>Paramicrosporidium</taxon>
    </lineage>
</organism>
<dbReference type="InterPro" id="IPR008570">
    <property type="entry name" value="ESCRT-II_cplx_Vps25-sub"/>
</dbReference>
<dbReference type="InterPro" id="IPR036390">
    <property type="entry name" value="WH_DNA-bd_sf"/>
</dbReference>
<dbReference type="SUPFAM" id="SSF46785">
    <property type="entry name" value="Winged helix' DNA-binding domain"/>
    <property type="match status" value="2"/>
</dbReference>